<proteinExistence type="predicted"/>
<accession>A0A2A2PEL4</accession>
<name>A0A2A2PEL4_9PSED</name>
<protein>
    <recommendedName>
        <fullName evidence="4">Pentapeptide repeat-containing protein</fullName>
    </recommendedName>
</protein>
<feature type="transmembrane region" description="Helical" evidence="1">
    <location>
        <begin position="271"/>
        <end position="290"/>
    </location>
</feature>
<keyword evidence="1" id="KW-1133">Transmembrane helix</keyword>
<comment type="caution">
    <text evidence="2">The sequence shown here is derived from an EMBL/GenBank/DDBJ whole genome shotgun (WGS) entry which is preliminary data.</text>
</comment>
<dbReference type="Gene3D" id="2.160.20.80">
    <property type="entry name" value="E3 ubiquitin-protein ligase SopA"/>
    <property type="match status" value="1"/>
</dbReference>
<dbReference type="AlphaFoldDB" id="A0A2A2PEL4"/>
<feature type="transmembrane region" description="Helical" evidence="1">
    <location>
        <begin position="348"/>
        <end position="369"/>
    </location>
</feature>
<dbReference type="EMBL" id="NRST01000001">
    <property type="protein sequence ID" value="PAW54028.1"/>
    <property type="molecule type" value="Genomic_DNA"/>
</dbReference>
<dbReference type="SUPFAM" id="SSF141571">
    <property type="entry name" value="Pentapeptide repeat-like"/>
    <property type="match status" value="1"/>
</dbReference>
<evidence type="ECO:0000313" key="3">
    <source>
        <dbReference type="Proteomes" id="UP000217830"/>
    </source>
</evidence>
<evidence type="ECO:0008006" key="4">
    <source>
        <dbReference type="Google" id="ProtNLM"/>
    </source>
</evidence>
<keyword evidence="3" id="KW-1185">Reference proteome</keyword>
<dbReference type="Pfam" id="PF00805">
    <property type="entry name" value="Pentapeptide"/>
    <property type="match status" value="1"/>
</dbReference>
<keyword evidence="1" id="KW-0812">Transmembrane</keyword>
<reference evidence="2 3" key="1">
    <citation type="submission" date="2017-08" db="EMBL/GenBank/DDBJ databases">
        <title>Draft Genome Sequence of Pseudomonas moraviensis TYU6, isolated from Taxus cuspidata by using PacBio Single-Molecule Real-Time Technology.</title>
        <authorList>
            <person name="Baek K.-H."/>
            <person name="Mishra A.K."/>
        </authorList>
    </citation>
    <scope>NUCLEOTIDE SEQUENCE [LARGE SCALE GENOMIC DNA]</scope>
    <source>
        <strain evidence="2 3">TYU6</strain>
    </source>
</reference>
<evidence type="ECO:0000313" key="2">
    <source>
        <dbReference type="EMBL" id="PAW54028.1"/>
    </source>
</evidence>
<dbReference type="InterPro" id="IPR001646">
    <property type="entry name" value="5peptide_repeat"/>
</dbReference>
<gene>
    <name evidence="2" type="ORF">CKQ80_01620</name>
</gene>
<keyword evidence="1" id="KW-0472">Membrane</keyword>
<sequence length="376" mass="43033">MLIPTKTCREHEVHEKPNTTLAAPPLEAGAIMSSQKRSKSYWDSIFIGHTLPLTPHDWDFTNNKGPSQLYFKSTDLLDYIQKKSLRRFNCKSISFYECDFIGEFISETSKREISFGKCNFTKCDFGGSMWKGVKFSECKFERSSFTMAEFQDCIFYECEWIDITLSGTETKMPNTLISNPDKFISAAYTNLDKNILLRNSKTPSYQKMRLEGTKAKFSRTLLKNAENHGDDDAYYGAVQTYLNQSLKSKIQKSKYEFIHGKGVLGHGMNFLAAYFELFLLNISGFVNCWGKSIARPAIIGISLTFVFGVLYGFISNDYQRGLVQGFDITFLVGYTKYAEKTNPIHIELLYGINAFFGLWWYAVLVPTLINRISRVN</sequence>
<feature type="transmembrane region" description="Helical" evidence="1">
    <location>
        <begin position="297"/>
        <end position="314"/>
    </location>
</feature>
<organism evidence="2 3">
    <name type="scientific">Pseudomonas moraviensis</name>
    <dbReference type="NCBI Taxonomy" id="321662"/>
    <lineage>
        <taxon>Bacteria</taxon>
        <taxon>Pseudomonadati</taxon>
        <taxon>Pseudomonadota</taxon>
        <taxon>Gammaproteobacteria</taxon>
        <taxon>Pseudomonadales</taxon>
        <taxon>Pseudomonadaceae</taxon>
        <taxon>Pseudomonas</taxon>
    </lineage>
</organism>
<evidence type="ECO:0000256" key="1">
    <source>
        <dbReference type="SAM" id="Phobius"/>
    </source>
</evidence>
<dbReference type="Proteomes" id="UP000217830">
    <property type="component" value="Unassembled WGS sequence"/>
</dbReference>